<gene>
    <name evidence="1" type="ORF">CSSPTR1EN2_LOCUS21988</name>
</gene>
<protein>
    <submittedName>
        <fullName evidence="1">Uncharacterized protein</fullName>
    </submittedName>
</protein>
<keyword evidence="2" id="KW-1185">Reference proteome</keyword>
<sequence length="67" mass="7423">MAESGSVASSYEWNEVREITCAWAMLDLPNTAQELEELLEQRSIDLPLYVGYIGGPLELADLHMVPG</sequence>
<proteinExistence type="predicted"/>
<evidence type="ECO:0000313" key="1">
    <source>
        <dbReference type="EMBL" id="CAK9234075.1"/>
    </source>
</evidence>
<dbReference type="Proteomes" id="UP001497512">
    <property type="component" value="Chromosome 8"/>
</dbReference>
<reference evidence="1" key="1">
    <citation type="submission" date="2024-02" db="EMBL/GenBank/DDBJ databases">
        <authorList>
            <consortium name="ELIXIR-Norway"/>
            <consortium name="Elixir Norway"/>
        </authorList>
    </citation>
    <scope>NUCLEOTIDE SEQUENCE</scope>
</reference>
<evidence type="ECO:0000313" key="2">
    <source>
        <dbReference type="Proteomes" id="UP001497512"/>
    </source>
</evidence>
<accession>A0ABP0V0L6</accession>
<name>A0ABP0V0L6_9BRYO</name>
<dbReference type="EMBL" id="OZ019900">
    <property type="protein sequence ID" value="CAK9234075.1"/>
    <property type="molecule type" value="Genomic_DNA"/>
</dbReference>
<organism evidence="1 2">
    <name type="scientific">Sphagnum troendelagicum</name>
    <dbReference type="NCBI Taxonomy" id="128251"/>
    <lineage>
        <taxon>Eukaryota</taxon>
        <taxon>Viridiplantae</taxon>
        <taxon>Streptophyta</taxon>
        <taxon>Embryophyta</taxon>
        <taxon>Bryophyta</taxon>
        <taxon>Sphagnophytina</taxon>
        <taxon>Sphagnopsida</taxon>
        <taxon>Sphagnales</taxon>
        <taxon>Sphagnaceae</taxon>
        <taxon>Sphagnum</taxon>
    </lineage>
</organism>